<keyword evidence="13" id="KW-1185">Reference proteome</keyword>
<feature type="transmembrane region" description="Helical" evidence="9">
    <location>
        <begin position="53"/>
        <end position="71"/>
    </location>
</feature>
<keyword evidence="5 9" id="KW-0472">Membrane</keyword>
<comment type="catalytic activity">
    <reaction evidence="8">
        <text>fluoride(in) = fluoride(out)</text>
        <dbReference type="Rhea" id="RHEA:76159"/>
        <dbReference type="ChEBI" id="CHEBI:17051"/>
    </reaction>
</comment>
<dbReference type="VEuPathDB" id="VectorBase:LLOJ008484"/>
<protein>
    <recommendedName>
        <fullName evidence="14">G-protein coupled receptor</fullName>
    </recommendedName>
</protein>
<name>A0A1B0GKD6_LUTLO</name>
<feature type="transmembrane region" description="Helical" evidence="9">
    <location>
        <begin position="350"/>
        <end position="371"/>
    </location>
</feature>
<evidence type="ECO:0000256" key="4">
    <source>
        <dbReference type="ARBA" id="ARBA00022989"/>
    </source>
</evidence>
<feature type="transmembrane region" description="Helical" evidence="9">
    <location>
        <begin position="555"/>
        <end position="574"/>
    </location>
</feature>
<dbReference type="PANTHER" id="PTHR15948">
    <property type="entry name" value="G-PROTEIN COUPLED RECEPTOR 89-RELATED"/>
    <property type="match status" value="1"/>
</dbReference>
<evidence type="ECO:0000256" key="7">
    <source>
        <dbReference type="ARBA" id="ARBA00035085"/>
    </source>
</evidence>
<dbReference type="PANTHER" id="PTHR15948:SF0">
    <property type="entry name" value="GOLGI PH REGULATOR A-RELATED"/>
    <property type="match status" value="1"/>
</dbReference>
<dbReference type="Pfam" id="PF12537">
    <property type="entry name" value="GPHR_N"/>
    <property type="match status" value="1"/>
</dbReference>
<evidence type="ECO:0000256" key="9">
    <source>
        <dbReference type="SAM" id="Phobius"/>
    </source>
</evidence>
<comment type="similarity">
    <text evidence="2">Belongs to the Golgi pH regulator (TC 1.A.38) family.</text>
</comment>
<dbReference type="GO" id="GO:0008308">
    <property type="term" value="F:voltage-gated monoatomic anion channel activity"/>
    <property type="evidence" value="ECO:0007669"/>
    <property type="project" value="TreeGrafter"/>
</dbReference>
<reference evidence="12" key="1">
    <citation type="submission" date="2020-05" db="UniProtKB">
        <authorList>
            <consortium name="EnsemblMetazoa"/>
        </authorList>
    </citation>
    <scope>IDENTIFICATION</scope>
    <source>
        <strain evidence="12">Jacobina</strain>
    </source>
</reference>
<feature type="transmembrane region" description="Helical" evidence="9">
    <location>
        <begin position="117"/>
        <end position="141"/>
    </location>
</feature>
<keyword evidence="4 9" id="KW-1133">Transmembrane helix</keyword>
<evidence type="ECO:0000313" key="12">
    <source>
        <dbReference type="EnsemblMetazoa" id="LLOJ008484-PA"/>
    </source>
</evidence>
<evidence type="ECO:0000313" key="13">
    <source>
        <dbReference type="Proteomes" id="UP000092461"/>
    </source>
</evidence>
<feature type="transmembrane region" description="Helical" evidence="9">
    <location>
        <begin position="433"/>
        <end position="449"/>
    </location>
</feature>
<feature type="domain" description="Golgi pH regulator conserved" evidence="11">
    <location>
        <begin position="186"/>
        <end position="253"/>
    </location>
</feature>
<feature type="transmembrane region" description="Helical" evidence="9">
    <location>
        <begin position="383"/>
        <end position="403"/>
    </location>
</feature>
<organism evidence="12 13">
    <name type="scientific">Lutzomyia longipalpis</name>
    <name type="common">Sand fly</name>
    <dbReference type="NCBI Taxonomy" id="7200"/>
    <lineage>
        <taxon>Eukaryota</taxon>
        <taxon>Metazoa</taxon>
        <taxon>Ecdysozoa</taxon>
        <taxon>Arthropoda</taxon>
        <taxon>Hexapoda</taxon>
        <taxon>Insecta</taxon>
        <taxon>Pterygota</taxon>
        <taxon>Neoptera</taxon>
        <taxon>Endopterygota</taxon>
        <taxon>Diptera</taxon>
        <taxon>Nematocera</taxon>
        <taxon>Psychodoidea</taxon>
        <taxon>Psychodidae</taxon>
        <taxon>Lutzomyia</taxon>
        <taxon>Lutzomyia</taxon>
    </lineage>
</organism>
<evidence type="ECO:0000256" key="2">
    <source>
        <dbReference type="ARBA" id="ARBA00009478"/>
    </source>
</evidence>
<feature type="domain" description="Abscisic acid G-protein coupled receptor-like" evidence="10">
    <location>
        <begin position="462"/>
        <end position="575"/>
    </location>
</feature>
<dbReference type="Pfam" id="PF12430">
    <property type="entry name" value="ABA_GPCR"/>
    <property type="match status" value="2"/>
</dbReference>
<feature type="transmembrane region" description="Helical" evidence="9">
    <location>
        <begin position="153"/>
        <end position="173"/>
    </location>
</feature>
<evidence type="ECO:0000259" key="11">
    <source>
        <dbReference type="Pfam" id="PF12537"/>
    </source>
</evidence>
<evidence type="ECO:0000256" key="8">
    <source>
        <dbReference type="ARBA" id="ARBA00044702"/>
    </source>
</evidence>
<dbReference type="VEuPathDB" id="VectorBase:LLONM1_004088"/>
<dbReference type="GO" id="GO:0051452">
    <property type="term" value="P:intracellular pH reduction"/>
    <property type="evidence" value="ECO:0007669"/>
    <property type="project" value="TreeGrafter"/>
</dbReference>
<dbReference type="InterPro" id="IPR025969">
    <property type="entry name" value="ABA_GPCR_dom"/>
</dbReference>
<dbReference type="GO" id="GO:0032580">
    <property type="term" value="C:Golgi cisterna membrane"/>
    <property type="evidence" value="ECO:0007669"/>
    <property type="project" value="TreeGrafter"/>
</dbReference>
<feature type="transmembrane region" description="Helical" evidence="9">
    <location>
        <begin position="83"/>
        <end position="105"/>
    </location>
</feature>
<dbReference type="EMBL" id="AJWK01028709">
    <property type="status" value="NOT_ANNOTATED_CDS"/>
    <property type="molecule type" value="Genomic_DNA"/>
</dbReference>
<evidence type="ECO:0008006" key="14">
    <source>
        <dbReference type="Google" id="ProtNLM"/>
    </source>
</evidence>
<feature type="transmembrane region" description="Helical" evidence="9">
    <location>
        <begin position="469"/>
        <end position="493"/>
    </location>
</feature>
<evidence type="ECO:0000256" key="6">
    <source>
        <dbReference type="ARBA" id="ARBA00024145"/>
    </source>
</evidence>
<keyword evidence="3 9" id="KW-0812">Transmembrane</keyword>
<dbReference type="InterPro" id="IPR022535">
    <property type="entry name" value="Golgi_pH-regulator_cons_dom"/>
</dbReference>
<accession>A0A1B0GKD6</accession>
<evidence type="ECO:0000259" key="10">
    <source>
        <dbReference type="Pfam" id="PF12430"/>
    </source>
</evidence>
<feature type="transmembrane region" description="Helical" evidence="9">
    <location>
        <begin position="505"/>
        <end position="528"/>
    </location>
</feature>
<dbReference type="Proteomes" id="UP000092461">
    <property type="component" value="Unassembled WGS sequence"/>
</dbReference>
<comment type="catalytic activity">
    <reaction evidence="7">
        <text>bromide(in) = bromide(out)</text>
        <dbReference type="Rhea" id="RHEA:75383"/>
        <dbReference type="ChEBI" id="CHEBI:15858"/>
    </reaction>
</comment>
<dbReference type="AlphaFoldDB" id="A0A1B0GKD6"/>
<evidence type="ECO:0000256" key="1">
    <source>
        <dbReference type="ARBA" id="ARBA00004141"/>
    </source>
</evidence>
<comment type="catalytic activity">
    <reaction evidence="6">
        <text>iodide(out) = iodide(in)</text>
        <dbReference type="Rhea" id="RHEA:66324"/>
        <dbReference type="ChEBI" id="CHEBI:16382"/>
    </reaction>
</comment>
<comment type="subcellular location">
    <subcellularLocation>
        <location evidence="1">Membrane</location>
        <topology evidence="1">Multi-pass membrane protein</topology>
    </subcellularLocation>
</comment>
<feature type="domain" description="Abscisic acid G-protein coupled receptor-like" evidence="10">
    <location>
        <begin position="335"/>
        <end position="450"/>
    </location>
</feature>
<sequence length="584" mass="67444">VLRCFINTSQKFCILIKNVSTKLAKNKLLNLSFSCFSFQNNIIHTMGFLEDTIIVFVSQVLFFTGGWIFFVKQLFRNYEVRNILVQLIFSLTFALSLTMFELIIFEIVGFLETSSRYFHWRLGLTMLLFMVVALIPYYIAYSSISNIRLVPQRWVMPLTTMLWLLYVYGFWRIGDPFPLLSASKGIFTIEQAVSRIGVVGVTVMAILSGFGAVNYPYTSMTYFIRSVSQTDILAVERRLMLTMDMMVLKKKRIAIDRRRTKTTSTKSGIWGMISSVTQRPAGSENIGQLRLEISALEEMSRQLFLEAHSLKNMQERQRWSMTLQGKYFNIAVHWCGFEMDIAFWSQHVSFFLVGCIAVTSIRGLLLTLTKFFYKISSSKSSNIIVLVLAQIMGMYFCSSVLLMRMNMPAEYRVIITQILGGLHFNFYHRWFDVIFLVSALSTIFVLYMLHRPPVIAVHWCGFEMDIAFWSQHVSFFLVGCIAVTSIRGLLLTLTKFFYKISSSKSSNIIVLVLAQIMGMYFCSSVLLMRMNMPAEYRVIITQILGGLHFNFYHRWFDVIFLVSALSTIFVLYMLHRPPVVDDSQ</sequence>
<proteinExistence type="inferred from homology"/>
<dbReference type="EMBL" id="AJWK01028710">
    <property type="status" value="NOT_ANNOTATED_CDS"/>
    <property type="molecule type" value="Genomic_DNA"/>
</dbReference>
<dbReference type="EMBL" id="AJWK01028711">
    <property type="status" value="NOT_ANNOTATED_CDS"/>
    <property type="molecule type" value="Genomic_DNA"/>
</dbReference>
<evidence type="ECO:0000256" key="3">
    <source>
        <dbReference type="ARBA" id="ARBA00022692"/>
    </source>
</evidence>
<dbReference type="InterPro" id="IPR015672">
    <property type="entry name" value="GPHR/GTG"/>
</dbReference>
<evidence type="ECO:0000256" key="5">
    <source>
        <dbReference type="ARBA" id="ARBA00023136"/>
    </source>
</evidence>
<feature type="transmembrane region" description="Helical" evidence="9">
    <location>
        <begin position="193"/>
        <end position="215"/>
    </location>
</feature>
<dbReference type="EnsemblMetazoa" id="LLOJ008484-RA">
    <property type="protein sequence ID" value="LLOJ008484-PA"/>
    <property type="gene ID" value="LLOJ008484"/>
</dbReference>